<accession>A2GDX0</accession>
<reference evidence="1" key="2">
    <citation type="journal article" date="2007" name="Science">
        <title>Draft genome sequence of the sexually transmitted pathogen Trichomonas vaginalis.</title>
        <authorList>
            <person name="Carlton J.M."/>
            <person name="Hirt R.P."/>
            <person name="Silva J.C."/>
            <person name="Delcher A.L."/>
            <person name="Schatz M."/>
            <person name="Zhao Q."/>
            <person name="Wortman J.R."/>
            <person name="Bidwell S.L."/>
            <person name="Alsmark U.C.M."/>
            <person name="Besteiro S."/>
            <person name="Sicheritz-Ponten T."/>
            <person name="Noel C.J."/>
            <person name="Dacks J.B."/>
            <person name="Foster P.G."/>
            <person name="Simillion C."/>
            <person name="Van de Peer Y."/>
            <person name="Miranda-Saavedra D."/>
            <person name="Barton G.J."/>
            <person name="Westrop G.D."/>
            <person name="Mueller S."/>
            <person name="Dessi D."/>
            <person name="Fiori P.L."/>
            <person name="Ren Q."/>
            <person name="Paulsen I."/>
            <person name="Zhang H."/>
            <person name="Bastida-Corcuera F.D."/>
            <person name="Simoes-Barbosa A."/>
            <person name="Brown M.T."/>
            <person name="Hayes R.D."/>
            <person name="Mukherjee M."/>
            <person name="Okumura C.Y."/>
            <person name="Schneider R."/>
            <person name="Smith A.J."/>
            <person name="Vanacova S."/>
            <person name="Villalvazo M."/>
            <person name="Haas B.J."/>
            <person name="Pertea M."/>
            <person name="Feldblyum T.V."/>
            <person name="Utterback T.R."/>
            <person name="Shu C.L."/>
            <person name="Osoegawa K."/>
            <person name="de Jong P.J."/>
            <person name="Hrdy I."/>
            <person name="Horvathova L."/>
            <person name="Zubacova Z."/>
            <person name="Dolezal P."/>
            <person name="Malik S.B."/>
            <person name="Logsdon J.M. Jr."/>
            <person name="Henze K."/>
            <person name="Gupta A."/>
            <person name="Wang C.C."/>
            <person name="Dunne R.L."/>
            <person name="Upcroft J.A."/>
            <person name="Upcroft P."/>
            <person name="White O."/>
            <person name="Salzberg S.L."/>
            <person name="Tang P."/>
            <person name="Chiu C.-H."/>
            <person name="Lee Y.-S."/>
            <person name="Embley T.M."/>
            <person name="Coombs G.H."/>
            <person name="Mottram J.C."/>
            <person name="Tachezy J."/>
            <person name="Fraser-Liggett C.M."/>
            <person name="Johnson P.J."/>
        </authorList>
    </citation>
    <scope>NUCLEOTIDE SEQUENCE [LARGE SCALE GENOMIC DNA]</scope>
    <source>
        <strain evidence="1">G3</strain>
    </source>
</reference>
<proteinExistence type="predicted"/>
<dbReference type="Proteomes" id="UP000001542">
    <property type="component" value="Unassembled WGS sequence"/>
</dbReference>
<evidence type="ECO:0000313" key="1">
    <source>
        <dbReference type="EMBL" id="EAX84647.1"/>
    </source>
</evidence>
<keyword evidence="2" id="KW-1185">Reference proteome</keyword>
<evidence type="ECO:0000313" key="2">
    <source>
        <dbReference type="Proteomes" id="UP000001542"/>
    </source>
</evidence>
<dbReference type="InParanoid" id="A2GDX0"/>
<reference evidence="1" key="1">
    <citation type="submission" date="2006-10" db="EMBL/GenBank/DDBJ databases">
        <authorList>
            <person name="Amadeo P."/>
            <person name="Zhao Q."/>
            <person name="Wortman J."/>
            <person name="Fraser-Liggett C."/>
            <person name="Carlton J."/>
        </authorList>
    </citation>
    <scope>NUCLEOTIDE SEQUENCE</scope>
    <source>
        <strain evidence="1">G3</strain>
    </source>
</reference>
<sequence length="139" mass="16138">MSAQHPLCQIELNQDISEYLLESLGTKREILLTRLSKRQISRLESLAGVIFDFDSELKEEKDIMDSKRDTIIKFIKRHPWLDLDLSVPFASLLKTFHIYRQLLQNKGTNLLVNLDGTLEETYEQPPPDEVANILKEINN</sequence>
<dbReference type="VEuPathDB" id="TrichDB:TVAG_418180"/>
<dbReference type="EMBL" id="DS115264">
    <property type="protein sequence ID" value="EAX84647.1"/>
    <property type="molecule type" value="Genomic_DNA"/>
</dbReference>
<name>A2GDX0_TRIV3</name>
<dbReference type="RefSeq" id="XP_001297577.1">
    <property type="nucleotide sequence ID" value="XM_001297576.1"/>
</dbReference>
<dbReference type="VEuPathDB" id="TrichDB:TVAGG3_0113300"/>
<gene>
    <name evidence="1" type="ORF">TVAG_418180</name>
</gene>
<dbReference type="AlphaFoldDB" id="A2GDX0"/>
<dbReference type="KEGG" id="tva:4742280"/>
<protein>
    <submittedName>
        <fullName evidence="1">Uncharacterized protein</fullName>
    </submittedName>
</protein>
<organism evidence="1 2">
    <name type="scientific">Trichomonas vaginalis (strain ATCC PRA-98 / G3)</name>
    <dbReference type="NCBI Taxonomy" id="412133"/>
    <lineage>
        <taxon>Eukaryota</taxon>
        <taxon>Metamonada</taxon>
        <taxon>Parabasalia</taxon>
        <taxon>Trichomonadida</taxon>
        <taxon>Trichomonadidae</taxon>
        <taxon>Trichomonas</taxon>
    </lineage>
</organism>